<protein>
    <submittedName>
        <fullName evidence="1">Uncharacterized protein</fullName>
    </submittedName>
</protein>
<organism evidence="1 2">
    <name type="scientific">Dorcoceras hygrometricum</name>
    <dbReference type="NCBI Taxonomy" id="472368"/>
    <lineage>
        <taxon>Eukaryota</taxon>
        <taxon>Viridiplantae</taxon>
        <taxon>Streptophyta</taxon>
        <taxon>Embryophyta</taxon>
        <taxon>Tracheophyta</taxon>
        <taxon>Spermatophyta</taxon>
        <taxon>Magnoliopsida</taxon>
        <taxon>eudicotyledons</taxon>
        <taxon>Gunneridae</taxon>
        <taxon>Pentapetalae</taxon>
        <taxon>asterids</taxon>
        <taxon>lamiids</taxon>
        <taxon>Lamiales</taxon>
        <taxon>Gesneriaceae</taxon>
        <taxon>Didymocarpoideae</taxon>
        <taxon>Trichosporeae</taxon>
        <taxon>Loxocarpinae</taxon>
        <taxon>Dorcoceras</taxon>
    </lineage>
</organism>
<evidence type="ECO:0000313" key="1">
    <source>
        <dbReference type="EMBL" id="KZV42466.1"/>
    </source>
</evidence>
<sequence>MLTQKLTLAEERTYRLFLKSFELQQLRVSTPALIQGSKRAANERAKLGESSATQIVKNRGWMRWKSAIENHVVVNRRNLTTGTHASYNKPVATTRRNNPDATIQSQLSSRKALNNTDANLETQRFNLTRRRRVAPSTGSSNPQLVTQSQHNSSHDWFFNSSTGHSLTSATTARRNTSATTHFSFPPAASYNSSDGSESGSTGLLLLKRFVLYRFWKLWVNSKRIAKEATLCSLLPFEQIFFSVQDRIELGGARSSQSVRDEHGYYVSCCVCFGVVIDYFCCVDCCKLIAFSYTHYHIEARSC</sequence>
<dbReference type="Proteomes" id="UP000250235">
    <property type="component" value="Unassembled WGS sequence"/>
</dbReference>
<dbReference type="AlphaFoldDB" id="A0A2Z7C6D9"/>
<reference evidence="1 2" key="1">
    <citation type="journal article" date="2015" name="Proc. Natl. Acad. Sci. U.S.A.">
        <title>The resurrection genome of Boea hygrometrica: A blueprint for survival of dehydration.</title>
        <authorList>
            <person name="Xiao L."/>
            <person name="Yang G."/>
            <person name="Zhang L."/>
            <person name="Yang X."/>
            <person name="Zhao S."/>
            <person name="Ji Z."/>
            <person name="Zhou Q."/>
            <person name="Hu M."/>
            <person name="Wang Y."/>
            <person name="Chen M."/>
            <person name="Xu Y."/>
            <person name="Jin H."/>
            <person name="Xiao X."/>
            <person name="Hu G."/>
            <person name="Bao F."/>
            <person name="Hu Y."/>
            <person name="Wan P."/>
            <person name="Li L."/>
            <person name="Deng X."/>
            <person name="Kuang T."/>
            <person name="Xiang C."/>
            <person name="Zhu J.K."/>
            <person name="Oliver M.J."/>
            <person name="He Y."/>
        </authorList>
    </citation>
    <scope>NUCLEOTIDE SEQUENCE [LARGE SCALE GENOMIC DNA]</scope>
    <source>
        <strain evidence="2">cv. XS01</strain>
    </source>
</reference>
<evidence type="ECO:0000313" key="2">
    <source>
        <dbReference type="Proteomes" id="UP000250235"/>
    </source>
</evidence>
<accession>A0A2Z7C6D9</accession>
<keyword evidence="2" id="KW-1185">Reference proteome</keyword>
<gene>
    <name evidence="1" type="ORF">F511_32563</name>
</gene>
<name>A0A2Z7C6D9_9LAMI</name>
<dbReference type="EMBL" id="KQ999037">
    <property type="protein sequence ID" value="KZV42466.1"/>
    <property type="molecule type" value="Genomic_DNA"/>
</dbReference>
<proteinExistence type="predicted"/>